<evidence type="ECO:0000313" key="4">
    <source>
        <dbReference type="Proteomes" id="UP001318860"/>
    </source>
</evidence>
<dbReference type="PANTHER" id="PTHR33122:SF43">
    <property type="entry name" value="BIFUNCTIONAL INHIBITOR_PLANT LIPID TRANSFER PROTEIN_SEED STORAGE HELICAL DOMAIN-CONTAINING PROTEIN"/>
    <property type="match status" value="1"/>
</dbReference>
<feature type="domain" description="Bifunctional inhibitor/plant lipid transfer protein/seed storage helical" evidence="2">
    <location>
        <begin position="36"/>
        <end position="106"/>
    </location>
</feature>
<evidence type="ECO:0000256" key="1">
    <source>
        <dbReference type="SAM" id="SignalP"/>
    </source>
</evidence>
<sequence>MVKPSNTLVLIWTLAAIVVAAVNGDDAAAATPTTICNVKVTELAECIPAITGKSPPGPTKKCCSVMRKTNLRCLCDYKSEFTKFGVDPKNAMALPKKCGLKLPREC</sequence>
<dbReference type="Proteomes" id="UP001318860">
    <property type="component" value="Unassembled WGS sequence"/>
</dbReference>
<dbReference type="SUPFAM" id="SSF47699">
    <property type="entry name" value="Bifunctional inhibitor/lipid-transfer protein/seed storage 2S albumin"/>
    <property type="match status" value="1"/>
</dbReference>
<feature type="chain" id="PRO_5045718280" description="Bifunctional inhibitor/plant lipid transfer protein/seed storage helical domain-containing protein" evidence="1">
    <location>
        <begin position="25"/>
        <end position="106"/>
    </location>
</feature>
<dbReference type="Pfam" id="PF14368">
    <property type="entry name" value="LTP_2"/>
    <property type="match status" value="1"/>
</dbReference>
<dbReference type="InterPro" id="IPR016140">
    <property type="entry name" value="Bifunc_inhib/LTP/seed_store"/>
</dbReference>
<organism evidence="3 4">
    <name type="scientific">Rehmannia glutinosa</name>
    <name type="common">Chinese foxglove</name>
    <dbReference type="NCBI Taxonomy" id="99300"/>
    <lineage>
        <taxon>Eukaryota</taxon>
        <taxon>Viridiplantae</taxon>
        <taxon>Streptophyta</taxon>
        <taxon>Embryophyta</taxon>
        <taxon>Tracheophyta</taxon>
        <taxon>Spermatophyta</taxon>
        <taxon>Magnoliopsida</taxon>
        <taxon>eudicotyledons</taxon>
        <taxon>Gunneridae</taxon>
        <taxon>Pentapetalae</taxon>
        <taxon>asterids</taxon>
        <taxon>lamiids</taxon>
        <taxon>Lamiales</taxon>
        <taxon>Orobanchaceae</taxon>
        <taxon>Rehmannieae</taxon>
        <taxon>Rehmannia</taxon>
    </lineage>
</organism>
<dbReference type="EMBL" id="JABTTQ020001232">
    <property type="protein sequence ID" value="KAK6132991.1"/>
    <property type="molecule type" value="Genomic_DNA"/>
</dbReference>
<evidence type="ECO:0000259" key="2">
    <source>
        <dbReference type="SMART" id="SM00499"/>
    </source>
</evidence>
<reference evidence="3 4" key="1">
    <citation type="journal article" date="2021" name="Comput. Struct. Biotechnol. J.">
        <title>De novo genome assembly of the potent medicinal plant Rehmannia glutinosa using nanopore technology.</title>
        <authorList>
            <person name="Ma L."/>
            <person name="Dong C."/>
            <person name="Song C."/>
            <person name="Wang X."/>
            <person name="Zheng X."/>
            <person name="Niu Y."/>
            <person name="Chen S."/>
            <person name="Feng W."/>
        </authorList>
    </citation>
    <scope>NUCLEOTIDE SEQUENCE [LARGE SCALE GENOMIC DNA]</scope>
    <source>
        <strain evidence="3">DH-2019</strain>
    </source>
</reference>
<dbReference type="CDD" id="cd04660">
    <property type="entry name" value="nsLTP_like"/>
    <property type="match status" value="1"/>
</dbReference>
<dbReference type="PANTHER" id="PTHR33122">
    <property type="entry name" value="LIPID BINDING PROTEIN-RELATED"/>
    <property type="match status" value="1"/>
</dbReference>
<comment type="caution">
    <text evidence="3">The sequence shown here is derived from an EMBL/GenBank/DDBJ whole genome shotgun (WGS) entry which is preliminary data.</text>
</comment>
<evidence type="ECO:0000313" key="3">
    <source>
        <dbReference type="EMBL" id="KAK6132991.1"/>
    </source>
</evidence>
<name>A0ABR0VF79_REHGL</name>
<keyword evidence="1" id="KW-0732">Signal</keyword>
<proteinExistence type="predicted"/>
<protein>
    <recommendedName>
        <fullName evidence="2">Bifunctional inhibitor/plant lipid transfer protein/seed storage helical domain-containing protein</fullName>
    </recommendedName>
</protein>
<dbReference type="InterPro" id="IPR039265">
    <property type="entry name" value="DIR1-like"/>
</dbReference>
<dbReference type="InterPro" id="IPR036312">
    <property type="entry name" value="Bifun_inhib/LTP/seed_sf"/>
</dbReference>
<dbReference type="SMART" id="SM00499">
    <property type="entry name" value="AAI"/>
    <property type="match status" value="1"/>
</dbReference>
<accession>A0ABR0VF79</accession>
<keyword evidence="4" id="KW-1185">Reference proteome</keyword>
<dbReference type="Gene3D" id="1.10.110.10">
    <property type="entry name" value="Plant lipid-transfer and hydrophobic proteins"/>
    <property type="match status" value="1"/>
</dbReference>
<dbReference type="InterPro" id="IPR044741">
    <property type="entry name" value="NsLTP-like"/>
</dbReference>
<gene>
    <name evidence="3" type="ORF">DH2020_033282</name>
</gene>
<feature type="signal peptide" evidence="1">
    <location>
        <begin position="1"/>
        <end position="24"/>
    </location>
</feature>